<name>A0ABT3L6V2_9CYAN</name>
<evidence type="ECO:0000256" key="1">
    <source>
        <dbReference type="SAM" id="MobiDB-lite"/>
    </source>
</evidence>
<dbReference type="Proteomes" id="UP001526426">
    <property type="component" value="Unassembled WGS sequence"/>
</dbReference>
<feature type="region of interest" description="Disordered" evidence="1">
    <location>
        <begin position="1"/>
        <end position="25"/>
    </location>
</feature>
<dbReference type="EMBL" id="JAIHOM010000062">
    <property type="protein sequence ID" value="MCW6037236.1"/>
    <property type="molecule type" value="Genomic_DNA"/>
</dbReference>
<sequence>MKTQPSFLPLSSSSVPFQPTATPSRQGQKLAQDLLHRLLQWLVGDNEPRIRLERDNSEQIYYQVYDPVTRERQRYLTEPEVRIWLEKRYY</sequence>
<dbReference type="RefSeq" id="WP_265265078.1">
    <property type="nucleotide sequence ID" value="NZ_JAIHOM010000062.1"/>
</dbReference>
<feature type="compositionally biased region" description="Low complexity" evidence="1">
    <location>
        <begin position="1"/>
        <end position="19"/>
    </location>
</feature>
<accession>A0ABT3L6V2</accession>
<evidence type="ECO:0000313" key="3">
    <source>
        <dbReference type="Proteomes" id="UP001526426"/>
    </source>
</evidence>
<keyword evidence="3" id="KW-1185">Reference proteome</keyword>
<evidence type="ECO:0000313" key="2">
    <source>
        <dbReference type="EMBL" id="MCW6037236.1"/>
    </source>
</evidence>
<proteinExistence type="predicted"/>
<comment type="caution">
    <text evidence="2">The sequence shown here is derived from an EMBL/GenBank/DDBJ whole genome shotgun (WGS) entry which is preliminary data.</text>
</comment>
<protein>
    <submittedName>
        <fullName evidence="2">Uncharacterized protein</fullName>
    </submittedName>
</protein>
<reference evidence="2 3" key="1">
    <citation type="submission" date="2021-08" db="EMBL/GenBank/DDBJ databases">
        <title>Draft genome sequence of Spirulina subsalsa with high tolerance to salinity and hype-accumulation of phycocyanin.</title>
        <authorList>
            <person name="Pei H."/>
            <person name="Jiang L."/>
        </authorList>
    </citation>
    <scope>NUCLEOTIDE SEQUENCE [LARGE SCALE GENOMIC DNA]</scope>
    <source>
        <strain evidence="2 3">FACHB-351</strain>
    </source>
</reference>
<organism evidence="2 3">
    <name type="scientific">Spirulina subsalsa FACHB-351</name>
    <dbReference type="NCBI Taxonomy" id="234711"/>
    <lineage>
        <taxon>Bacteria</taxon>
        <taxon>Bacillati</taxon>
        <taxon>Cyanobacteriota</taxon>
        <taxon>Cyanophyceae</taxon>
        <taxon>Spirulinales</taxon>
        <taxon>Spirulinaceae</taxon>
        <taxon>Spirulina</taxon>
    </lineage>
</organism>
<gene>
    <name evidence="2" type="ORF">K4A83_13285</name>
</gene>